<protein>
    <recommendedName>
        <fullName evidence="8">Major facilitator superfamily (MFS) profile domain-containing protein</fullName>
    </recommendedName>
</protein>
<dbReference type="Pfam" id="PF07690">
    <property type="entry name" value="MFS_1"/>
    <property type="match status" value="1"/>
</dbReference>
<evidence type="ECO:0000256" key="2">
    <source>
        <dbReference type="ARBA" id="ARBA00022692"/>
    </source>
</evidence>
<keyword evidence="2 5" id="KW-0812">Transmembrane</keyword>
<evidence type="ECO:0000256" key="4">
    <source>
        <dbReference type="ARBA" id="ARBA00023136"/>
    </source>
</evidence>
<accession>A0A1B0AGU4</accession>
<dbReference type="Gene3D" id="1.20.1250.20">
    <property type="entry name" value="MFS general substrate transporter like domains"/>
    <property type="match status" value="1"/>
</dbReference>
<dbReference type="InterPro" id="IPR036259">
    <property type="entry name" value="MFS_trans_sf"/>
</dbReference>
<sequence length="161" mass="17598">MTVKSQHIETQIQPYVVKILMAISLLESIIPAFVSLFIGPWSDKYGRRPILLTTFSVPSVLSGGTCALITGIYCYISDVAKAKSRALRMVLNEASLCAGMMIGNVLTGYIYEATNAITVFSISSTLLFLALLYVYAFVMESLKPEQIMTAGNVDINNSIKL</sequence>
<dbReference type="EnsemblMetazoa" id="GPAI045264-RA">
    <property type="protein sequence ID" value="GPAI045264-PA"/>
    <property type="gene ID" value="GPAI045264"/>
</dbReference>
<dbReference type="InterPro" id="IPR011701">
    <property type="entry name" value="MFS"/>
</dbReference>
<keyword evidence="7" id="KW-1185">Reference proteome</keyword>
<evidence type="ECO:0000256" key="1">
    <source>
        <dbReference type="ARBA" id="ARBA00004141"/>
    </source>
</evidence>
<reference evidence="7" key="1">
    <citation type="submission" date="2014-03" db="EMBL/GenBank/DDBJ databases">
        <authorList>
            <person name="Aksoy S."/>
            <person name="Warren W."/>
            <person name="Wilson R.K."/>
        </authorList>
    </citation>
    <scope>NUCLEOTIDE SEQUENCE [LARGE SCALE GENOMIC DNA]</scope>
    <source>
        <strain evidence="7">IAEA</strain>
    </source>
</reference>
<evidence type="ECO:0000313" key="7">
    <source>
        <dbReference type="Proteomes" id="UP000092445"/>
    </source>
</evidence>
<feature type="transmembrane region" description="Helical" evidence="5">
    <location>
        <begin position="15"/>
        <end position="38"/>
    </location>
</feature>
<dbReference type="VEuPathDB" id="VectorBase:GPAI045264"/>
<dbReference type="AlphaFoldDB" id="A0A1B0AGU4"/>
<dbReference type="GO" id="GO:0022857">
    <property type="term" value="F:transmembrane transporter activity"/>
    <property type="evidence" value="ECO:0007669"/>
    <property type="project" value="InterPro"/>
</dbReference>
<evidence type="ECO:0000256" key="3">
    <source>
        <dbReference type="ARBA" id="ARBA00022989"/>
    </source>
</evidence>
<feature type="transmembrane region" description="Helical" evidence="5">
    <location>
        <begin position="117"/>
        <end position="138"/>
    </location>
</feature>
<proteinExistence type="predicted"/>
<organism evidence="6 7">
    <name type="scientific">Glossina pallidipes</name>
    <name type="common">Tsetse fly</name>
    <dbReference type="NCBI Taxonomy" id="7398"/>
    <lineage>
        <taxon>Eukaryota</taxon>
        <taxon>Metazoa</taxon>
        <taxon>Ecdysozoa</taxon>
        <taxon>Arthropoda</taxon>
        <taxon>Hexapoda</taxon>
        <taxon>Insecta</taxon>
        <taxon>Pterygota</taxon>
        <taxon>Neoptera</taxon>
        <taxon>Endopterygota</taxon>
        <taxon>Diptera</taxon>
        <taxon>Brachycera</taxon>
        <taxon>Muscomorpha</taxon>
        <taxon>Hippoboscoidea</taxon>
        <taxon>Glossinidae</taxon>
        <taxon>Glossina</taxon>
    </lineage>
</organism>
<dbReference type="PANTHER" id="PTHR23507:SF39">
    <property type="entry name" value="GH23453P-RELATED"/>
    <property type="match status" value="1"/>
</dbReference>
<keyword evidence="3 5" id="KW-1133">Transmembrane helix</keyword>
<comment type="subcellular location">
    <subcellularLocation>
        <location evidence="1">Membrane</location>
        <topology evidence="1">Multi-pass membrane protein</topology>
    </subcellularLocation>
</comment>
<evidence type="ECO:0000313" key="6">
    <source>
        <dbReference type="EnsemblMetazoa" id="GPAI045264-PA"/>
    </source>
</evidence>
<dbReference type="Proteomes" id="UP000092445">
    <property type="component" value="Unassembled WGS sequence"/>
</dbReference>
<feature type="transmembrane region" description="Helical" evidence="5">
    <location>
        <begin position="89"/>
        <end position="111"/>
    </location>
</feature>
<evidence type="ECO:0008006" key="8">
    <source>
        <dbReference type="Google" id="ProtNLM"/>
    </source>
</evidence>
<keyword evidence="4 5" id="KW-0472">Membrane</keyword>
<dbReference type="GO" id="GO:0016020">
    <property type="term" value="C:membrane"/>
    <property type="evidence" value="ECO:0007669"/>
    <property type="project" value="UniProtKB-SubCell"/>
</dbReference>
<name>A0A1B0AGU4_GLOPL</name>
<dbReference type="SUPFAM" id="SSF103473">
    <property type="entry name" value="MFS general substrate transporter"/>
    <property type="match status" value="1"/>
</dbReference>
<dbReference type="PANTHER" id="PTHR23507">
    <property type="entry name" value="ZGC:174356"/>
    <property type="match status" value="1"/>
</dbReference>
<evidence type="ECO:0000256" key="5">
    <source>
        <dbReference type="SAM" id="Phobius"/>
    </source>
</evidence>
<feature type="transmembrane region" description="Helical" evidence="5">
    <location>
        <begin position="50"/>
        <end position="77"/>
    </location>
</feature>
<reference evidence="6" key="2">
    <citation type="submission" date="2020-05" db="UniProtKB">
        <authorList>
            <consortium name="EnsemblMetazoa"/>
        </authorList>
    </citation>
    <scope>IDENTIFICATION</scope>
    <source>
        <strain evidence="6">IAEA</strain>
    </source>
</reference>